<reference evidence="2" key="1">
    <citation type="submission" date="2023-05" db="EMBL/GenBank/DDBJ databases">
        <title>Genomic Catalog of Human Bladder Bacteria.</title>
        <authorList>
            <person name="Du J."/>
        </authorList>
    </citation>
    <scope>NUCLEOTIDE SEQUENCE</scope>
    <source>
        <strain evidence="2">UMB7974B</strain>
    </source>
</reference>
<feature type="transmembrane region" description="Helical" evidence="1">
    <location>
        <begin position="59"/>
        <end position="82"/>
    </location>
</feature>
<gene>
    <name evidence="2" type="ORF">QP792_00160</name>
</gene>
<comment type="caution">
    <text evidence="2">The sequence shown here is derived from an EMBL/GenBank/DDBJ whole genome shotgun (WGS) entry which is preliminary data.</text>
</comment>
<evidence type="ECO:0000313" key="2">
    <source>
        <dbReference type="EMBL" id="MDK8360649.1"/>
    </source>
</evidence>
<name>A0AAW6Z8L3_NEIMU</name>
<keyword evidence="1" id="KW-0812">Transmembrane</keyword>
<proteinExistence type="predicted"/>
<evidence type="ECO:0000256" key="1">
    <source>
        <dbReference type="SAM" id="Phobius"/>
    </source>
</evidence>
<organism evidence="2 3">
    <name type="scientific">Neisseria mucosa</name>
    <dbReference type="NCBI Taxonomy" id="488"/>
    <lineage>
        <taxon>Bacteria</taxon>
        <taxon>Pseudomonadati</taxon>
        <taxon>Pseudomonadota</taxon>
        <taxon>Betaproteobacteria</taxon>
        <taxon>Neisseriales</taxon>
        <taxon>Neisseriaceae</taxon>
        <taxon>Neisseria</taxon>
    </lineage>
</organism>
<protein>
    <recommendedName>
        <fullName evidence="4">GtrA family protein</fullName>
    </recommendedName>
</protein>
<dbReference type="Proteomes" id="UP001240589">
    <property type="component" value="Unassembled WGS sequence"/>
</dbReference>
<feature type="transmembrane region" description="Helical" evidence="1">
    <location>
        <begin position="30"/>
        <end position="47"/>
    </location>
</feature>
<sequence>MKKQGYGCIVGSVGPFGNGVRDYMNNWKQFIFFVILAIACYQFLYFLSDMFLLGYINKYSWNLNFIQGTLNFLSIFLPYVFVRRIFRKTNQEKEDANN</sequence>
<dbReference type="EMBL" id="JASPBL010000001">
    <property type="protein sequence ID" value="MDK8360649.1"/>
    <property type="molecule type" value="Genomic_DNA"/>
</dbReference>
<evidence type="ECO:0008006" key="4">
    <source>
        <dbReference type="Google" id="ProtNLM"/>
    </source>
</evidence>
<accession>A0AAW6Z8L3</accession>
<keyword evidence="1" id="KW-1133">Transmembrane helix</keyword>
<keyword evidence="1" id="KW-0472">Membrane</keyword>
<evidence type="ECO:0000313" key="3">
    <source>
        <dbReference type="Proteomes" id="UP001240589"/>
    </source>
</evidence>
<dbReference type="AlphaFoldDB" id="A0AAW6Z8L3"/>